<dbReference type="RefSeq" id="XP_040757603.1">
    <property type="nucleotide sequence ID" value="XM_040907430.1"/>
</dbReference>
<sequence length="256" mass="28394">MLKEDGNIVTLPSWQVIPTDVDFLVEWADVDHADSQNRHGLRIYHLLYSSTVLPPDPGTSRKQVLIWLQGFIKMYASKVQEIGTDESTSSVNHTFLNSILPHSQVHNAPKAIQFIELESKGQEAPFNVQKQCLETVHELIHISVWPHVQPGQQPVCSFIDSSNSRAADACKCAHQPGDFIDVSVFTDIALSGTGDHARTHVHFTMNEIVHLQSAGEIKALGVKLSSCVVPTKSDDQQTFLTTYHSIKTSCKMVQDA</sequence>
<protein>
    <submittedName>
        <fullName evidence="1">Uncharacterized protein</fullName>
    </submittedName>
</protein>
<dbReference type="EMBL" id="KV427710">
    <property type="protein sequence ID" value="KZS99862.1"/>
    <property type="molecule type" value="Genomic_DNA"/>
</dbReference>
<dbReference type="Proteomes" id="UP000076871">
    <property type="component" value="Unassembled WGS sequence"/>
</dbReference>
<keyword evidence="2" id="KW-1185">Reference proteome</keyword>
<evidence type="ECO:0000313" key="1">
    <source>
        <dbReference type="EMBL" id="KZS99862.1"/>
    </source>
</evidence>
<gene>
    <name evidence="1" type="ORF">LAESUDRAFT_718466</name>
</gene>
<evidence type="ECO:0000313" key="2">
    <source>
        <dbReference type="Proteomes" id="UP000076871"/>
    </source>
</evidence>
<reference evidence="1 2" key="1">
    <citation type="journal article" date="2016" name="Mol. Biol. Evol.">
        <title>Comparative Genomics of Early-Diverging Mushroom-Forming Fungi Provides Insights into the Origins of Lignocellulose Decay Capabilities.</title>
        <authorList>
            <person name="Nagy L.G."/>
            <person name="Riley R."/>
            <person name="Tritt A."/>
            <person name="Adam C."/>
            <person name="Daum C."/>
            <person name="Floudas D."/>
            <person name="Sun H."/>
            <person name="Yadav J.S."/>
            <person name="Pangilinan J."/>
            <person name="Larsson K.H."/>
            <person name="Matsuura K."/>
            <person name="Barry K."/>
            <person name="Labutti K."/>
            <person name="Kuo R."/>
            <person name="Ohm R.A."/>
            <person name="Bhattacharya S.S."/>
            <person name="Shirouzu T."/>
            <person name="Yoshinaga Y."/>
            <person name="Martin F.M."/>
            <person name="Grigoriev I.V."/>
            <person name="Hibbett D.S."/>
        </authorList>
    </citation>
    <scope>NUCLEOTIDE SEQUENCE [LARGE SCALE GENOMIC DNA]</scope>
    <source>
        <strain evidence="1 2">93-53</strain>
    </source>
</reference>
<organism evidence="1 2">
    <name type="scientific">Laetiporus sulphureus 93-53</name>
    <dbReference type="NCBI Taxonomy" id="1314785"/>
    <lineage>
        <taxon>Eukaryota</taxon>
        <taxon>Fungi</taxon>
        <taxon>Dikarya</taxon>
        <taxon>Basidiomycota</taxon>
        <taxon>Agaricomycotina</taxon>
        <taxon>Agaricomycetes</taxon>
        <taxon>Polyporales</taxon>
        <taxon>Laetiporus</taxon>
    </lineage>
</organism>
<dbReference type="InParanoid" id="A0A165AXT7"/>
<accession>A0A165AXT7</accession>
<proteinExistence type="predicted"/>
<name>A0A165AXT7_9APHY</name>
<dbReference type="AlphaFoldDB" id="A0A165AXT7"/>
<dbReference type="GeneID" id="63824459"/>